<dbReference type="Proteomes" id="UP000014977">
    <property type="component" value="Unassembled WGS sequence"/>
</dbReference>
<proteinExistence type="inferred from homology"/>
<dbReference type="InterPro" id="IPR020568">
    <property type="entry name" value="Ribosomal_Su5_D2-typ_SF"/>
</dbReference>
<keyword evidence="3 6" id="KW-0028">Amino-acid biosynthesis</keyword>
<dbReference type="UniPathway" id="UPA00031">
    <property type="reaction ID" value="UER00011"/>
</dbReference>
<name>S7U636_DESML</name>
<dbReference type="GO" id="GO:0000105">
    <property type="term" value="P:L-histidine biosynthetic process"/>
    <property type="evidence" value="ECO:0007669"/>
    <property type="project" value="UniProtKB-UniRule"/>
</dbReference>
<evidence type="ECO:0000256" key="6">
    <source>
        <dbReference type="HAMAP-Rule" id="MF_00076"/>
    </source>
</evidence>
<organism evidence="8 9">
    <name type="scientific">Desulfococcus multivorans DSM 2059</name>
    <dbReference type="NCBI Taxonomy" id="1121405"/>
    <lineage>
        <taxon>Bacteria</taxon>
        <taxon>Pseudomonadati</taxon>
        <taxon>Thermodesulfobacteriota</taxon>
        <taxon>Desulfobacteria</taxon>
        <taxon>Desulfobacterales</taxon>
        <taxon>Desulfococcaceae</taxon>
        <taxon>Desulfococcus</taxon>
    </lineage>
</organism>
<sequence>MMERTAELQRKTLETDVKVKLSLDGSGRADVRTGIPFFDHMLTLFTVHGLFDLFLKAEGDIEVDFHHTVEDVGLVLGDAFSQALGDRRGIRRYGHAVTPMDETLSTVAIDLSNRPFLVYNVFQTGKGVSGFDVYLAKEFFRAFTNRSGMNLHINVAYGENEHHILESVFKAAGRALDAAAALDDRISGVPSTKGVL</sequence>
<dbReference type="InterPro" id="IPR020565">
    <property type="entry name" value="ImidazoleglycerP_deHydtase_CS"/>
</dbReference>
<accession>S7U636</accession>
<keyword evidence="5 6" id="KW-0456">Lyase</keyword>
<dbReference type="EMBL" id="ATHJ01000011">
    <property type="protein sequence ID" value="EPR44986.1"/>
    <property type="molecule type" value="Genomic_DNA"/>
</dbReference>
<dbReference type="GO" id="GO:0004424">
    <property type="term" value="F:imidazoleglycerol-phosphate dehydratase activity"/>
    <property type="evidence" value="ECO:0007669"/>
    <property type="project" value="UniProtKB-UniRule"/>
</dbReference>
<dbReference type="NCBIfam" id="NF002111">
    <property type="entry name" value="PRK00951.2-1"/>
    <property type="match status" value="1"/>
</dbReference>
<comment type="pathway">
    <text evidence="1 6 7">Amino-acid biosynthesis; L-histidine biosynthesis; L-histidine from 5-phospho-alpha-D-ribose 1-diphosphate: step 6/9.</text>
</comment>
<dbReference type="FunFam" id="3.30.230.40:FF:000003">
    <property type="entry name" value="Imidazoleglycerol-phosphate dehydratase HisB"/>
    <property type="match status" value="1"/>
</dbReference>
<comment type="caution">
    <text evidence="8">The sequence shown here is derived from an EMBL/GenBank/DDBJ whole genome shotgun (WGS) entry which is preliminary data.</text>
</comment>
<dbReference type="RefSeq" id="WP_020875213.1">
    <property type="nucleotide sequence ID" value="NZ_ATHJ01000011.1"/>
</dbReference>
<dbReference type="PANTHER" id="PTHR23133:SF2">
    <property type="entry name" value="IMIDAZOLEGLYCEROL-PHOSPHATE DEHYDRATASE"/>
    <property type="match status" value="1"/>
</dbReference>
<evidence type="ECO:0000256" key="4">
    <source>
        <dbReference type="ARBA" id="ARBA00023102"/>
    </source>
</evidence>
<comment type="subcellular location">
    <subcellularLocation>
        <location evidence="6 7">Cytoplasm</location>
    </subcellularLocation>
</comment>
<dbReference type="PATRIC" id="fig|1121405.3.peg.183"/>
<dbReference type="PANTHER" id="PTHR23133">
    <property type="entry name" value="IMIDAZOLEGLYCEROL-PHOSPHATE DEHYDRATASE HIS7"/>
    <property type="match status" value="1"/>
</dbReference>
<dbReference type="PROSITE" id="PS00954">
    <property type="entry name" value="IGP_DEHYDRATASE_1"/>
    <property type="match status" value="1"/>
</dbReference>
<evidence type="ECO:0000256" key="5">
    <source>
        <dbReference type="ARBA" id="ARBA00023239"/>
    </source>
</evidence>
<dbReference type="CDD" id="cd07914">
    <property type="entry name" value="IGPD"/>
    <property type="match status" value="1"/>
</dbReference>
<dbReference type="InterPro" id="IPR038494">
    <property type="entry name" value="IGPD_sf"/>
</dbReference>
<reference evidence="8 9" key="1">
    <citation type="journal article" date="2013" name="Genome Announc.">
        <title>Draft genome sequences for three mercury-methylating, sulfate-reducing bacteria.</title>
        <authorList>
            <person name="Brown S.D."/>
            <person name="Hurt R.A.Jr."/>
            <person name="Gilmour C.C."/>
            <person name="Elias D.A."/>
        </authorList>
    </citation>
    <scope>NUCLEOTIDE SEQUENCE [LARGE SCALE GENOMIC DNA]</scope>
    <source>
        <strain evidence="8 9">DSM 2059</strain>
    </source>
</reference>
<evidence type="ECO:0000256" key="3">
    <source>
        <dbReference type="ARBA" id="ARBA00022605"/>
    </source>
</evidence>
<keyword evidence="4 6" id="KW-0368">Histidine biosynthesis</keyword>
<evidence type="ECO:0000256" key="7">
    <source>
        <dbReference type="RuleBase" id="RU000599"/>
    </source>
</evidence>
<dbReference type="EC" id="4.2.1.19" evidence="6 7"/>
<dbReference type="HAMAP" id="MF_00076">
    <property type="entry name" value="HisB"/>
    <property type="match status" value="1"/>
</dbReference>
<comment type="similarity">
    <text evidence="6 7">Belongs to the imidazoleglycerol-phosphate dehydratase family.</text>
</comment>
<dbReference type="Gene3D" id="3.30.230.40">
    <property type="entry name" value="Imidazole glycerol phosphate dehydratase, domain 1"/>
    <property type="match status" value="2"/>
</dbReference>
<dbReference type="AlphaFoldDB" id="S7U636"/>
<dbReference type="eggNOG" id="COG0131">
    <property type="taxonomic scope" value="Bacteria"/>
</dbReference>
<evidence type="ECO:0000256" key="2">
    <source>
        <dbReference type="ARBA" id="ARBA00016664"/>
    </source>
</evidence>
<keyword evidence="6" id="KW-0963">Cytoplasm</keyword>
<comment type="catalytic activity">
    <reaction evidence="6 7">
        <text>D-erythro-1-(imidazol-4-yl)glycerol 3-phosphate = 3-(imidazol-4-yl)-2-oxopropyl phosphate + H2O</text>
        <dbReference type="Rhea" id="RHEA:11040"/>
        <dbReference type="ChEBI" id="CHEBI:15377"/>
        <dbReference type="ChEBI" id="CHEBI:57766"/>
        <dbReference type="ChEBI" id="CHEBI:58278"/>
        <dbReference type="EC" id="4.2.1.19"/>
    </reaction>
</comment>
<dbReference type="SUPFAM" id="SSF54211">
    <property type="entry name" value="Ribosomal protein S5 domain 2-like"/>
    <property type="match status" value="2"/>
</dbReference>
<protein>
    <recommendedName>
        <fullName evidence="2 6">Imidazoleglycerol-phosphate dehydratase</fullName>
        <shortName evidence="6">IGPD</shortName>
        <ecNumber evidence="6 7">4.2.1.19</ecNumber>
    </recommendedName>
</protein>
<evidence type="ECO:0000313" key="8">
    <source>
        <dbReference type="EMBL" id="EPR44986.1"/>
    </source>
</evidence>
<dbReference type="STRING" id="897.B2D07_12005"/>
<dbReference type="Pfam" id="PF00475">
    <property type="entry name" value="IGPD"/>
    <property type="match status" value="1"/>
</dbReference>
<keyword evidence="9" id="KW-1185">Reference proteome</keyword>
<dbReference type="InterPro" id="IPR000807">
    <property type="entry name" value="ImidazoleglycerolP_deHydtase"/>
</dbReference>
<dbReference type="FunFam" id="3.30.230.40:FF:000001">
    <property type="entry name" value="Imidazoleglycerol-phosphate dehydratase HisB"/>
    <property type="match status" value="1"/>
</dbReference>
<dbReference type="NCBIfam" id="NF002114">
    <property type="entry name" value="PRK00951.2-4"/>
    <property type="match status" value="1"/>
</dbReference>
<dbReference type="GO" id="GO:0005737">
    <property type="term" value="C:cytoplasm"/>
    <property type="evidence" value="ECO:0007669"/>
    <property type="project" value="UniProtKB-SubCell"/>
</dbReference>
<gene>
    <name evidence="6" type="primary">hisB</name>
    <name evidence="8" type="ORF">dsmv_1022</name>
</gene>
<evidence type="ECO:0000313" key="9">
    <source>
        <dbReference type="Proteomes" id="UP000014977"/>
    </source>
</evidence>
<dbReference type="PROSITE" id="PS00955">
    <property type="entry name" value="IGP_DEHYDRATASE_2"/>
    <property type="match status" value="1"/>
</dbReference>
<evidence type="ECO:0000256" key="1">
    <source>
        <dbReference type="ARBA" id="ARBA00005047"/>
    </source>
</evidence>